<organism evidence="2 3">
    <name type="scientific">Alicyclobacillus dauci</name>
    <dbReference type="NCBI Taxonomy" id="1475485"/>
    <lineage>
        <taxon>Bacteria</taxon>
        <taxon>Bacillati</taxon>
        <taxon>Bacillota</taxon>
        <taxon>Bacilli</taxon>
        <taxon>Bacillales</taxon>
        <taxon>Alicyclobacillaceae</taxon>
        <taxon>Alicyclobacillus</taxon>
    </lineage>
</organism>
<proteinExistence type="predicted"/>
<gene>
    <name evidence="2" type="ORF">NZD86_08640</name>
</gene>
<evidence type="ECO:0000313" key="3">
    <source>
        <dbReference type="Proteomes" id="UP001164803"/>
    </source>
</evidence>
<dbReference type="RefSeq" id="WP_268046107.1">
    <property type="nucleotide sequence ID" value="NZ_CP104064.1"/>
</dbReference>
<feature type="region of interest" description="Disordered" evidence="1">
    <location>
        <begin position="55"/>
        <end position="113"/>
    </location>
</feature>
<sequence length="153" mass="15931">MKQNWRLARRRLKQTVAGVLFIGLLVGASGTVFTAFAEAITHLGNGPTPRVVGVTQPSSGDAQSSVPNTPFNSAGSGTNSFQPPVVEYPNTGNQVPQPNFTVNSTPPDPGDDGVNSALAAAMDTGGVYVGERVQNVFGSMLKGLLNTLFINTN</sequence>
<keyword evidence="3" id="KW-1185">Reference proteome</keyword>
<accession>A0ABY6Z8P0</accession>
<reference evidence="2" key="1">
    <citation type="submission" date="2022-08" db="EMBL/GenBank/DDBJ databases">
        <title>Alicyclobacillus dauci DSM2870, complete genome.</title>
        <authorList>
            <person name="Wang Q."/>
            <person name="Cai R."/>
            <person name="Wang Z."/>
        </authorList>
    </citation>
    <scope>NUCLEOTIDE SEQUENCE</scope>
    <source>
        <strain evidence="2">DSM 28700</strain>
    </source>
</reference>
<feature type="compositionally biased region" description="Polar residues" evidence="1">
    <location>
        <begin position="90"/>
        <end position="105"/>
    </location>
</feature>
<name>A0ABY6Z8P0_9BACL</name>
<dbReference type="Proteomes" id="UP001164803">
    <property type="component" value="Chromosome"/>
</dbReference>
<evidence type="ECO:0000256" key="1">
    <source>
        <dbReference type="SAM" id="MobiDB-lite"/>
    </source>
</evidence>
<evidence type="ECO:0000313" key="2">
    <source>
        <dbReference type="EMBL" id="WAH38531.1"/>
    </source>
</evidence>
<feature type="compositionally biased region" description="Polar residues" evidence="1">
    <location>
        <begin position="55"/>
        <end position="82"/>
    </location>
</feature>
<dbReference type="EMBL" id="CP104064">
    <property type="protein sequence ID" value="WAH38531.1"/>
    <property type="molecule type" value="Genomic_DNA"/>
</dbReference>
<protein>
    <submittedName>
        <fullName evidence="2">Uncharacterized protein</fullName>
    </submittedName>
</protein>